<keyword evidence="2" id="KW-0479">Metal-binding</keyword>
<dbReference type="Pfam" id="PF00293">
    <property type="entry name" value="NUDIX"/>
    <property type="match status" value="1"/>
</dbReference>
<keyword evidence="3 7" id="KW-0378">Hydrolase</keyword>
<organism evidence="7 8">
    <name type="scientific">Alsobacter soli</name>
    <dbReference type="NCBI Taxonomy" id="2109933"/>
    <lineage>
        <taxon>Bacteria</taxon>
        <taxon>Pseudomonadati</taxon>
        <taxon>Pseudomonadota</taxon>
        <taxon>Alphaproteobacteria</taxon>
        <taxon>Hyphomicrobiales</taxon>
        <taxon>Alsobacteraceae</taxon>
        <taxon>Alsobacter</taxon>
    </lineage>
</organism>
<name>A0A2T1HQN2_9HYPH</name>
<dbReference type="Proteomes" id="UP000239772">
    <property type="component" value="Unassembled WGS sequence"/>
</dbReference>
<evidence type="ECO:0000259" key="6">
    <source>
        <dbReference type="PROSITE" id="PS51462"/>
    </source>
</evidence>
<feature type="domain" description="Nudix hydrolase" evidence="6">
    <location>
        <begin position="25"/>
        <end position="156"/>
    </location>
</feature>
<dbReference type="GO" id="GO:0016462">
    <property type="term" value="F:pyrophosphatase activity"/>
    <property type="evidence" value="ECO:0007669"/>
    <property type="project" value="InterPro"/>
</dbReference>
<feature type="compositionally biased region" description="Low complexity" evidence="5">
    <location>
        <begin position="1"/>
        <end position="14"/>
    </location>
</feature>
<dbReference type="Gene3D" id="3.90.79.10">
    <property type="entry name" value="Nucleoside Triphosphate Pyrophosphohydrolase"/>
    <property type="match status" value="1"/>
</dbReference>
<dbReference type="InterPro" id="IPR015797">
    <property type="entry name" value="NUDIX_hydrolase-like_dom_sf"/>
</dbReference>
<dbReference type="SUPFAM" id="SSF55811">
    <property type="entry name" value="Nudix"/>
    <property type="match status" value="1"/>
</dbReference>
<dbReference type="AlphaFoldDB" id="A0A2T1HQN2"/>
<dbReference type="GO" id="GO:0046872">
    <property type="term" value="F:metal ion binding"/>
    <property type="evidence" value="ECO:0007669"/>
    <property type="project" value="UniProtKB-KW"/>
</dbReference>
<accession>A0A2T1HQN2</accession>
<feature type="region of interest" description="Disordered" evidence="5">
    <location>
        <begin position="1"/>
        <end position="22"/>
    </location>
</feature>
<dbReference type="EMBL" id="PVZS01000018">
    <property type="protein sequence ID" value="PSC03961.1"/>
    <property type="molecule type" value="Genomic_DNA"/>
</dbReference>
<evidence type="ECO:0000256" key="1">
    <source>
        <dbReference type="ARBA" id="ARBA00001946"/>
    </source>
</evidence>
<dbReference type="PANTHER" id="PTHR12629">
    <property type="entry name" value="DIPHOSPHOINOSITOL POLYPHOSPHATE PHOSPHOHYDROLASE"/>
    <property type="match status" value="1"/>
</dbReference>
<keyword evidence="8" id="KW-1185">Reference proteome</keyword>
<reference evidence="8" key="1">
    <citation type="submission" date="2018-03" db="EMBL/GenBank/DDBJ databases">
        <authorList>
            <person name="Sun L."/>
            <person name="Liu H."/>
            <person name="Chen W."/>
            <person name="Huang K."/>
            <person name="Liu W."/>
            <person name="Gao X."/>
        </authorList>
    </citation>
    <scope>NUCLEOTIDE SEQUENCE [LARGE SCALE GENOMIC DNA]</scope>
    <source>
        <strain evidence="8">SH9</strain>
    </source>
</reference>
<evidence type="ECO:0000256" key="2">
    <source>
        <dbReference type="ARBA" id="ARBA00022723"/>
    </source>
</evidence>
<dbReference type="InterPro" id="IPR000086">
    <property type="entry name" value="NUDIX_hydrolase_dom"/>
</dbReference>
<dbReference type="CDD" id="cd04666">
    <property type="entry name" value="NUDIX_DIPP2_like_Nudt4"/>
    <property type="match status" value="1"/>
</dbReference>
<dbReference type="GO" id="GO:0005737">
    <property type="term" value="C:cytoplasm"/>
    <property type="evidence" value="ECO:0007669"/>
    <property type="project" value="TreeGrafter"/>
</dbReference>
<evidence type="ECO:0000256" key="5">
    <source>
        <dbReference type="SAM" id="MobiDB-lite"/>
    </source>
</evidence>
<evidence type="ECO:0000313" key="7">
    <source>
        <dbReference type="EMBL" id="PSC03961.1"/>
    </source>
</evidence>
<evidence type="ECO:0000256" key="3">
    <source>
        <dbReference type="ARBA" id="ARBA00022801"/>
    </source>
</evidence>
<dbReference type="InterPro" id="IPR047198">
    <property type="entry name" value="DDP-like_NUDIX"/>
</dbReference>
<proteinExistence type="predicted"/>
<dbReference type="PANTHER" id="PTHR12629:SF0">
    <property type="entry name" value="DIPHOSPHOINOSITOL-POLYPHOSPHATE DIPHOSPHATASE"/>
    <property type="match status" value="1"/>
</dbReference>
<comment type="caution">
    <text evidence="7">The sequence shown here is derived from an EMBL/GenBank/DDBJ whole genome shotgun (WGS) entry which is preliminary data.</text>
</comment>
<protein>
    <submittedName>
        <fullName evidence="7">NUDIX hydrolase</fullName>
    </submittedName>
</protein>
<dbReference type="PROSITE" id="PS51462">
    <property type="entry name" value="NUDIX"/>
    <property type="match status" value="1"/>
</dbReference>
<gene>
    <name evidence="7" type="ORF">SLNSH_16135</name>
</gene>
<sequence>MDQSQSAAAAGGAAETDKERRLDPSALAQYAALPYRERDGRLEVLLATSRETGRWVIPKGWPMKGKKPHEAAAQEALEEAGVKGKAAKKPLGSYQYWKRLKEHFVLVTVQVYPLQVAKQVKRFREAGVRRLEWVSPGEAALRVDEAGLAALLTRLDEATHPFA</sequence>
<dbReference type="OrthoDB" id="7066910at2"/>
<evidence type="ECO:0000256" key="4">
    <source>
        <dbReference type="ARBA" id="ARBA00022842"/>
    </source>
</evidence>
<evidence type="ECO:0000313" key="8">
    <source>
        <dbReference type="Proteomes" id="UP000239772"/>
    </source>
</evidence>
<keyword evidence="4" id="KW-0460">Magnesium</keyword>
<comment type="cofactor">
    <cofactor evidence="1">
        <name>Mg(2+)</name>
        <dbReference type="ChEBI" id="CHEBI:18420"/>
    </cofactor>
</comment>